<dbReference type="Proteomes" id="UP000077266">
    <property type="component" value="Unassembled WGS sequence"/>
</dbReference>
<feature type="chain" id="PRO_5007855795" description="Cupredoxin" evidence="1">
    <location>
        <begin position="21"/>
        <end position="157"/>
    </location>
</feature>
<evidence type="ECO:0000313" key="3">
    <source>
        <dbReference type="Proteomes" id="UP000077266"/>
    </source>
</evidence>
<protein>
    <recommendedName>
        <fullName evidence="4">Cupredoxin</fullName>
    </recommendedName>
</protein>
<dbReference type="OrthoDB" id="1921208at2759"/>
<dbReference type="InParanoid" id="A0A165BY83"/>
<dbReference type="InterPro" id="IPR052953">
    <property type="entry name" value="Ser-rich/MCO-related"/>
</dbReference>
<dbReference type="STRING" id="1314781.A0A165BY83"/>
<reference evidence="2 3" key="1">
    <citation type="journal article" date="2016" name="Mol. Biol. Evol.">
        <title>Comparative Genomics of Early-Diverging Mushroom-Forming Fungi Provides Insights into the Origins of Lignocellulose Decay Capabilities.</title>
        <authorList>
            <person name="Nagy L.G."/>
            <person name="Riley R."/>
            <person name="Tritt A."/>
            <person name="Adam C."/>
            <person name="Daum C."/>
            <person name="Floudas D."/>
            <person name="Sun H."/>
            <person name="Yadav J.S."/>
            <person name="Pangilinan J."/>
            <person name="Larsson K.H."/>
            <person name="Matsuura K."/>
            <person name="Barry K."/>
            <person name="Labutti K."/>
            <person name="Kuo R."/>
            <person name="Ohm R.A."/>
            <person name="Bhattacharya S.S."/>
            <person name="Shirouzu T."/>
            <person name="Yoshinaga Y."/>
            <person name="Martin F.M."/>
            <person name="Grigoriev I.V."/>
            <person name="Hibbett D.S."/>
        </authorList>
    </citation>
    <scope>NUCLEOTIDE SEQUENCE [LARGE SCALE GENOMIC DNA]</scope>
    <source>
        <strain evidence="2 3">HHB12029</strain>
    </source>
</reference>
<dbReference type="EMBL" id="KV426390">
    <property type="protein sequence ID" value="KZV81470.1"/>
    <property type="molecule type" value="Genomic_DNA"/>
</dbReference>
<dbReference type="Gene3D" id="2.60.40.420">
    <property type="entry name" value="Cupredoxins - blue copper proteins"/>
    <property type="match status" value="1"/>
</dbReference>
<feature type="signal peptide" evidence="1">
    <location>
        <begin position="1"/>
        <end position="20"/>
    </location>
</feature>
<dbReference type="SUPFAM" id="SSF49503">
    <property type="entry name" value="Cupredoxins"/>
    <property type="match status" value="1"/>
</dbReference>
<dbReference type="AlphaFoldDB" id="A0A165BY83"/>
<name>A0A165BY83_EXIGL</name>
<evidence type="ECO:0000256" key="1">
    <source>
        <dbReference type="SAM" id="SignalP"/>
    </source>
</evidence>
<evidence type="ECO:0008006" key="4">
    <source>
        <dbReference type="Google" id="ProtNLM"/>
    </source>
</evidence>
<proteinExistence type="predicted"/>
<dbReference type="PANTHER" id="PTHR34883">
    <property type="entry name" value="SERINE-RICH PROTEIN, PUTATIVE-RELATED-RELATED"/>
    <property type="match status" value="1"/>
</dbReference>
<dbReference type="PANTHER" id="PTHR34883:SF15">
    <property type="entry name" value="EXTRACELLULAR SERINE-RICH PROTEIN"/>
    <property type="match status" value="1"/>
</dbReference>
<keyword evidence="3" id="KW-1185">Reference proteome</keyword>
<sequence length="157" mass="16528">MSFAVTIVFLSLILVCVADAQNVQTITAGYSKGSDSPLNVTAAVGDILYFSIIDTGKHTFAQTSLDHPCVAVTGGFSTGVDARDNVDFAVKMLEGNATVYYACMHHCHDGEVGTVNAPLDPSAAGSFDSFVLAARASNVTDFVRPRASLLHYCSPFA</sequence>
<organism evidence="2 3">
    <name type="scientific">Exidia glandulosa HHB12029</name>
    <dbReference type="NCBI Taxonomy" id="1314781"/>
    <lineage>
        <taxon>Eukaryota</taxon>
        <taxon>Fungi</taxon>
        <taxon>Dikarya</taxon>
        <taxon>Basidiomycota</taxon>
        <taxon>Agaricomycotina</taxon>
        <taxon>Agaricomycetes</taxon>
        <taxon>Auriculariales</taxon>
        <taxon>Exidiaceae</taxon>
        <taxon>Exidia</taxon>
    </lineage>
</organism>
<keyword evidence="1" id="KW-0732">Signal</keyword>
<accession>A0A165BY83</accession>
<gene>
    <name evidence="2" type="ORF">EXIGLDRAFT_382738</name>
</gene>
<dbReference type="InterPro" id="IPR008972">
    <property type="entry name" value="Cupredoxin"/>
</dbReference>
<evidence type="ECO:0000313" key="2">
    <source>
        <dbReference type="EMBL" id="KZV81470.1"/>
    </source>
</evidence>